<evidence type="ECO:0000313" key="2">
    <source>
        <dbReference type="Proteomes" id="UP000035540"/>
    </source>
</evidence>
<dbReference type="InterPro" id="IPR036388">
    <property type="entry name" value="WH-like_DNA-bd_sf"/>
</dbReference>
<dbReference type="Proteomes" id="UP000035540">
    <property type="component" value="Chromosome"/>
</dbReference>
<reference evidence="1 2" key="1">
    <citation type="journal article" date="2015" name="Genome Announc.">
        <title>Complete Genome Sequence of the Type Strain Corynebacterium testudinoris DSM 44614, Recovered from Necrotic Lesions in the Mouth of a Tortoise.</title>
        <authorList>
            <person name="Ruckert C."/>
            <person name="Kriete M."/>
            <person name="Jaenicke S."/>
            <person name="Winkler A."/>
            <person name="Tauch A."/>
        </authorList>
    </citation>
    <scope>NUCLEOTIDE SEQUENCE [LARGE SCALE GENOMIC DNA]</scope>
    <source>
        <strain evidence="1 2">DSM 44614</strain>
    </source>
</reference>
<dbReference type="AlphaFoldDB" id="A0A0G3HBI5"/>
<dbReference type="CDD" id="cd00090">
    <property type="entry name" value="HTH_ARSR"/>
    <property type="match status" value="1"/>
</dbReference>
<dbReference type="Gene3D" id="1.10.10.10">
    <property type="entry name" value="Winged helix-like DNA-binding domain superfamily/Winged helix DNA-binding domain"/>
    <property type="match status" value="1"/>
</dbReference>
<dbReference type="InterPro" id="IPR011991">
    <property type="entry name" value="ArsR-like_HTH"/>
</dbReference>
<proteinExistence type="predicted"/>
<sequence>MELYERLAAIESRLAALEGTRPDFSDVDDLISFTGTHGGVVYEWNRPAQFLIDTTWTDHLDRLAALAHPVRGAILQRLLQAPSTVAELVDDRVVTSTGTAYHHLGALQAGGWVAKEQAGVFSLRPTRVIPLLTIIAATEEH</sequence>
<dbReference type="InterPro" id="IPR036390">
    <property type="entry name" value="WH_DNA-bd_sf"/>
</dbReference>
<reference evidence="2" key="2">
    <citation type="submission" date="2015-05" db="EMBL/GenBank/DDBJ databases">
        <title>Complete genome sequence of Corynebacterium testudinoris DSM 44614, recovered from necrotic lesions in the mouth of a tortoise.</title>
        <authorList>
            <person name="Ruckert C."/>
            <person name="Albersmeier A."/>
            <person name="Winkler A."/>
            <person name="Tauch A."/>
        </authorList>
    </citation>
    <scope>NUCLEOTIDE SEQUENCE [LARGE SCALE GENOMIC DNA]</scope>
    <source>
        <strain evidence="2">DSM 44614</strain>
    </source>
</reference>
<dbReference type="OrthoDB" id="3730926at2"/>
<organism evidence="1 2">
    <name type="scientific">Corynebacterium testudinoris</name>
    <dbReference type="NCBI Taxonomy" id="136857"/>
    <lineage>
        <taxon>Bacteria</taxon>
        <taxon>Bacillati</taxon>
        <taxon>Actinomycetota</taxon>
        <taxon>Actinomycetes</taxon>
        <taxon>Mycobacteriales</taxon>
        <taxon>Corynebacteriaceae</taxon>
        <taxon>Corynebacterium</taxon>
    </lineage>
</organism>
<accession>A0A0G3HBI5</accession>
<keyword evidence="2" id="KW-1185">Reference proteome</keyword>
<dbReference type="SUPFAM" id="SSF46785">
    <property type="entry name" value="Winged helix' DNA-binding domain"/>
    <property type="match status" value="1"/>
</dbReference>
<gene>
    <name evidence="1" type="ORF">CTEST_05505</name>
</gene>
<dbReference type="RefSeq" id="WP_047252890.1">
    <property type="nucleotide sequence ID" value="NZ_CP011545.1"/>
</dbReference>
<evidence type="ECO:0000313" key="1">
    <source>
        <dbReference type="EMBL" id="AKK08547.1"/>
    </source>
</evidence>
<dbReference type="STRING" id="136857.CTEST_05505"/>
<protein>
    <submittedName>
        <fullName evidence="1">DNA binding protein with helix-turn-helix domain</fullName>
    </submittedName>
</protein>
<name>A0A0G3HBI5_9CORY</name>
<dbReference type="PATRIC" id="fig|136857.5.peg.1094"/>
<dbReference type="EMBL" id="CP011545">
    <property type="protein sequence ID" value="AKK08547.1"/>
    <property type="molecule type" value="Genomic_DNA"/>
</dbReference>
<dbReference type="KEGG" id="cted:CTEST_05505"/>